<comment type="caution">
    <text evidence="1">The sequence shown here is derived from an EMBL/GenBank/DDBJ whole genome shotgun (WGS) entry which is preliminary data.</text>
</comment>
<accession>A0A3M7P8I2</accession>
<name>A0A3M7P8I2_BRAPC</name>
<dbReference type="Proteomes" id="UP000276133">
    <property type="component" value="Unassembled WGS sequence"/>
</dbReference>
<sequence length="288" mass="32933">MLGLKPEFWFLVHASLCKENLFFNIKSSPKSPYLNAIEVLISIFLSSKLAHISSYVDGESMSKFSNLNRISLMKFDLENFLTKGLEWMNYLNTKSSKYFDIVFDGKLFPYHDSDLCLFSHFPFENKIIALFDLELDSPDFFLPCSCVIYWLHKNYLNYSHLVKNDSRYSNLFPFHCLDQDPILIEEQNNFCDNENSVLQCGQPLSQNFTHPPPQGVNQSCFLNPDENGKLCTCNIGSVNILECSSQLISSMPSDLSSPHAWDYVSFKASSIRVIDSFQNLSLNLAATI</sequence>
<dbReference type="EMBL" id="REGN01012451">
    <property type="protein sequence ID" value="RMZ95406.1"/>
    <property type="molecule type" value="Genomic_DNA"/>
</dbReference>
<evidence type="ECO:0000313" key="1">
    <source>
        <dbReference type="EMBL" id="RMZ95406.1"/>
    </source>
</evidence>
<keyword evidence="2" id="KW-1185">Reference proteome</keyword>
<dbReference type="OrthoDB" id="10589687at2759"/>
<reference evidence="1 2" key="1">
    <citation type="journal article" date="2018" name="Sci. Rep.">
        <title>Genomic signatures of local adaptation to the degree of environmental predictability in rotifers.</title>
        <authorList>
            <person name="Franch-Gras L."/>
            <person name="Hahn C."/>
            <person name="Garcia-Roger E.M."/>
            <person name="Carmona M.J."/>
            <person name="Serra M."/>
            <person name="Gomez A."/>
        </authorList>
    </citation>
    <scope>NUCLEOTIDE SEQUENCE [LARGE SCALE GENOMIC DNA]</scope>
    <source>
        <strain evidence="1">HYR1</strain>
    </source>
</reference>
<protein>
    <submittedName>
        <fullName evidence="1">Uncharacterized protein</fullName>
    </submittedName>
</protein>
<gene>
    <name evidence="1" type="ORF">BpHYR1_035768</name>
</gene>
<evidence type="ECO:0000313" key="2">
    <source>
        <dbReference type="Proteomes" id="UP000276133"/>
    </source>
</evidence>
<proteinExistence type="predicted"/>
<organism evidence="1 2">
    <name type="scientific">Brachionus plicatilis</name>
    <name type="common">Marine rotifer</name>
    <name type="synonym">Brachionus muelleri</name>
    <dbReference type="NCBI Taxonomy" id="10195"/>
    <lineage>
        <taxon>Eukaryota</taxon>
        <taxon>Metazoa</taxon>
        <taxon>Spiralia</taxon>
        <taxon>Gnathifera</taxon>
        <taxon>Rotifera</taxon>
        <taxon>Eurotatoria</taxon>
        <taxon>Monogononta</taxon>
        <taxon>Pseudotrocha</taxon>
        <taxon>Ploima</taxon>
        <taxon>Brachionidae</taxon>
        <taxon>Brachionus</taxon>
    </lineage>
</organism>
<dbReference type="AlphaFoldDB" id="A0A3M7P8I2"/>